<reference evidence="2" key="1">
    <citation type="submission" date="2018-10" db="EMBL/GenBank/DDBJ databases">
        <authorList>
            <person name="Vincent A.T."/>
            <person name="Schiettekatte O."/>
            <person name="Bourhy P."/>
            <person name="Veyrier F.J."/>
            <person name="Picardeau M."/>
        </authorList>
    </citation>
    <scope>NUCLEOTIDE SEQUENCE</scope>
    <source>
        <strain evidence="2">201702449</strain>
    </source>
</reference>
<evidence type="ECO:0008006" key="5">
    <source>
        <dbReference type="Google" id="ProtNLM"/>
    </source>
</evidence>
<dbReference type="RefSeq" id="WP_100715793.1">
    <property type="nucleotide sequence ID" value="NZ_JAMQPS010000001.1"/>
</dbReference>
<gene>
    <name evidence="2" type="ORF">EHQ60_04840</name>
    <name evidence="1" type="ORF">ND810_05380</name>
</gene>
<keyword evidence="3" id="KW-1185">Reference proteome</keyword>
<evidence type="ECO:0000313" key="4">
    <source>
        <dbReference type="Proteomes" id="UP001209694"/>
    </source>
</evidence>
<dbReference type="EMBL" id="RQGI01000018">
    <property type="protein sequence ID" value="TGL73391.1"/>
    <property type="molecule type" value="Genomic_DNA"/>
</dbReference>
<reference evidence="1" key="3">
    <citation type="submission" date="2022-06" db="EMBL/GenBank/DDBJ databases">
        <title>Leptospira isolates from biofilms formed at urban environments.</title>
        <authorList>
            <person name="Ribeiro P.S."/>
            <person name="Sousa T."/>
            <person name="Carvalho N."/>
            <person name="Aburjaile F."/>
            <person name="Neves F."/>
            <person name="Oliveira D."/>
            <person name="Blanco L."/>
            <person name="Lima J."/>
            <person name="Costa F."/>
            <person name="Brenig B."/>
            <person name="Soares S."/>
            <person name="Ramos R."/>
            <person name="Goes-Neto A."/>
            <person name="Matiuzzi M."/>
            <person name="Azevedo V."/>
            <person name="Ristow P."/>
        </authorList>
    </citation>
    <scope>NUCLEOTIDE SEQUENCE</scope>
    <source>
        <strain evidence="1">VSF7</strain>
    </source>
</reference>
<dbReference type="GeneID" id="93340138"/>
<dbReference type="EMBL" id="JAMQQD010000002">
    <property type="protein sequence ID" value="MCW7514579.1"/>
    <property type="molecule type" value="Genomic_DNA"/>
</dbReference>
<evidence type="ECO:0000313" key="2">
    <source>
        <dbReference type="EMBL" id="TGL73391.1"/>
    </source>
</evidence>
<protein>
    <recommendedName>
        <fullName evidence="5">Antibiotic biosynthesis monooxygenase</fullName>
    </recommendedName>
</protein>
<dbReference type="AlphaFoldDB" id="A0A2N0ARJ4"/>
<proteinExistence type="predicted"/>
<organism evidence="1 4">
    <name type="scientific">Leptospira levettii</name>
    <dbReference type="NCBI Taxonomy" id="2023178"/>
    <lineage>
        <taxon>Bacteria</taxon>
        <taxon>Pseudomonadati</taxon>
        <taxon>Spirochaetota</taxon>
        <taxon>Spirochaetia</taxon>
        <taxon>Leptospirales</taxon>
        <taxon>Leptospiraceae</taxon>
        <taxon>Leptospira</taxon>
    </lineage>
</organism>
<dbReference type="Proteomes" id="UP001209694">
    <property type="component" value="Unassembled WGS sequence"/>
</dbReference>
<dbReference type="SUPFAM" id="SSF54909">
    <property type="entry name" value="Dimeric alpha+beta barrel"/>
    <property type="match status" value="1"/>
</dbReference>
<accession>A0A2N0ARJ4</accession>
<comment type="caution">
    <text evidence="1">The sequence shown here is derived from an EMBL/GenBank/DDBJ whole genome shotgun (WGS) entry which is preliminary data.</text>
</comment>
<evidence type="ECO:0000313" key="3">
    <source>
        <dbReference type="Proteomes" id="UP000297352"/>
    </source>
</evidence>
<dbReference type="Gene3D" id="3.30.70.100">
    <property type="match status" value="1"/>
</dbReference>
<reference evidence="3" key="2">
    <citation type="journal article" date="2019" name="PLoS Negl. Trop. Dis.">
        <title>Revisiting the worldwide diversity of Leptospira species in the environment.</title>
        <authorList>
            <person name="Vincent A.T."/>
            <person name="Schiettekatte O."/>
            <person name="Bourhy P."/>
            <person name="Veyrier F.J."/>
            <person name="Picardeau M."/>
        </authorList>
    </citation>
    <scope>NUCLEOTIDE SEQUENCE [LARGE SCALE GENOMIC DNA]</scope>
    <source>
        <strain evidence="3">201702449</strain>
    </source>
</reference>
<name>A0A2N0ARJ4_9LEPT</name>
<dbReference type="Proteomes" id="UP000297352">
    <property type="component" value="Unassembled WGS sequence"/>
</dbReference>
<dbReference type="InterPro" id="IPR011008">
    <property type="entry name" value="Dimeric_a/b-barrel"/>
</dbReference>
<sequence length="106" mass="12367">MISATFIFKQKSSDHEFDSLDQSIESFVIKHPEYLGRDQWSNEEKGTLAVVYYFQTENGLKALKDFSDHKSAKSQYHKWYEGYQVIVSQVLHTYGDGNLDHVTKQK</sequence>
<evidence type="ECO:0000313" key="1">
    <source>
        <dbReference type="EMBL" id="MCW7514579.1"/>
    </source>
</evidence>